<dbReference type="RefSeq" id="XP_015693466.2">
    <property type="nucleotide sequence ID" value="XM_015837980.2"/>
</dbReference>
<organism evidence="7">
    <name type="scientific">Oryza brachyantha</name>
    <name type="common">malo sina</name>
    <dbReference type="NCBI Taxonomy" id="4533"/>
    <lineage>
        <taxon>Eukaryota</taxon>
        <taxon>Viridiplantae</taxon>
        <taxon>Streptophyta</taxon>
        <taxon>Embryophyta</taxon>
        <taxon>Tracheophyta</taxon>
        <taxon>Spermatophyta</taxon>
        <taxon>Magnoliopsida</taxon>
        <taxon>Liliopsida</taxon>
        <taxon>Poales</taxon>
        <taxon>Poaceae</taxon>
        <taxon>BOP clade</taxon>
        <taxon>Oryzoideae</taxon>
        <taxon>Oryzeae</taxon>
        <taxon>Oryzinae</taxon>
        <taxon>Oryza</taxon>
    </lineage>
</organism>
<dbReference type="InterPro" id="IPR056195">
    <property type="entry name" value="HTH_70"/>
</dbReference>
<evidence type="ECO:0000259" key="5">
    <source>
        <dbReference type="PROSITE" id="PS51293"/>
    </source>
</evidence>
<dbReference type="InterPro" id="IPR009057">
    <property type="entry name" value="Homeodomain-like_sf"/>
</dbReference>
<dbReference type="PROSITE" id="PS51294">
    <property type="entry name" value="HTH_MYB"/>
    <property type="match status" value="1"/>
</dbReference>
<keyword evidence="8" id="KW-1185">Reference proteome</keyword>
<evidence type="ECO:0000259" key="6">
    <source>
        <dbReference type="PROSITE" id="PS51294"/>
    </source>
</evidence>
<dbReference type="SUPFAM" id="SSF46689">
    <property type="entry name" value="Homeodomain-like"/>
    <property type="match status" value="1"/>
</dbReference>
<dbReference type="SMART" id="SM00717">
    <property type="entry name" value="SANT"/>
    <property type="match status" value="1"/>
</dbReference>
<name>J3MBQ6_ORYBR</name>
<dbReference type="Gramene" id="OB06G14500.1">
    <property type="protein sequence ID" value="OB06G14500.1"/>
    <property type="gene ID" value="OB06G14500"/>
</dbReference>
<proteinExistence type="predicted"/>
<dbReference type="HOGENOM" id="CLU_049252_1_0_1"/>
<dbReference type="GO" id="GO:0003677">
    <property type="term" value="F:DNA binding"/>
    <property type="evidence" value="ECO:0007669"/>
    <property type="project" value="UniProtKB-KW"/>
</dbReference>
<keyword evidence="3" id="KW-0804">Transcription</keyword>
<dbReference type="Proteomes" id="UP000006038">
    <property type="component" value="Chromosome 6"/>
</dbReference>
<dbReference type="PROSITE" id="PS51293">
    <property type="entry name" value="SANT"/>
    <property type="match status" value="1"/>
</dbReference>
<evidence type="ECO:0000256" key="4">
    <source>
        <dbReference type="ARBA" id="ARBA00023242"/>
    </source>
</evidence>
<dbReference type="InterPro" id="IPR017930">
    <property type="entry name" value="Myb_dom"/>
</dbReference>
<dbReference type="CDD" id="cd00167">
    <property type="entry name" value="SANT"/>
    <property type="match status" value="1"/>
</dbReference>
<evidence type="ECO:0000313" key="7">
    <source>
        <dbReference type="EnsemblPlants" id="OB06G14500.1"/>
    </source>
</evidence>
<protein>
    <submittedName>
        <fullName evidence="7">Uncharacterized protein</fullName>
    </submittedName>
</protein>
<dbReference type="InterPro" id="IPR001005">
    <property type="entry name" value="SANT/Myb"/>
</dbReference>
<dbReference type="EnsemblPlants" id="OB06G14500.1">
    <property type="protein sequence ID" value="OB06G14500.1"/>
    <property type="gene ID" value="OB06G14500"/>
</dbReference>
<dbReference type="PANTHER" id="PTHR44042:SF11">
    <property type="entry name" value="OS06G0173800 PROTEIN"/>
    <property type="match status" value="1"/>
</dbReference>
<dbReference type="OrthoDB" id="627701at2759"/>
<feature type="domain" description="HTH myb-type" evidence="6">
    <location>
        <begin position="202"/>
        <end position="254"/>
    </location>
</feature>
<keyword evidence="1" id="KW-0805">Transcription regulation</keyword>
<dbReference type="NCBIfam" id="TIGR01557">
    <property type="entry name" value="myb_SHAQKYF"/>
    <property type="match status" value="1"/>
</dbReference>
<dbReference type="Gene3D" id="1.10.10.60">
    <property type="entry name" value="Homeodomain-like"/>
    <property type="match status" value="1"/>
</dbReference>
<gene>
    <name evidence="7" type="primary">LOC107304324</name>
</gene>
<reference evidence="7" key="1">
    <citation type="journal article" date="2013" name="Nat. Commun.">
        <title>Whole-genome sequencing of Oryza brachyantha reveals mechanisms underlying Oryza genome evolution.</title>
        <authorList>
            <person name="Chen J."/>
            <person name="Huang Q."/>
            <person name="Gao D."/>
            <person name="Wang J."/>
            <person name="Lang Y."/>
            <person name="Liu T."/>
            <person name="Li B."/>
            <person name="Bai Z."/>
            <person name="Luis Goicoechea J."/>
            <person name="Liang C."/>
            <person name="Chen C."/>
            <person name="Zhang W."/>
            <person name="Sun S."/>
            <person name="Liao Y."/>
            <person name="Zhang X."/>
            <person name="Yang L."/>
            <person name="Song C."/>
            <person name="Wang M."/>
            <person name="Shi J."/>
            <person name="Liu G."/>
            <person name="Liu J."/>
            <person name="Zhou H."/>
            <person name="Zhou W."/>
            <person name="Yu Q."/>
            <person name="An N."/>
            <person name="Chen Y."/>
            <person name="Cai Q."/>
            <person name="Wang B."/>
            <person name="Liu B."/>
            <person name="Min J."/>
            <person name="Huang Y."/>
            <person name="Wu H."/>
            <person name="Li Z."/>
            <person name="Zhang Y."/>
            <person name="Yin Y."/>
            <person name="Song W."/>
            <person name="Jiang J."/>
            <person name="Jackson S.A."/>
            <person name="Wing R.A."/>
            <person name="Wang J."/>
            <person name="Chen M."/>
        </authorList>
    </citation>
    <scope>NUCLEOTIDE SEQUENCE [LARGE SCALE GENOMIC DNA]</scope>
    <source>
        <strain evidence="7">cv. IRGC 101232</strain>
    </source>
</reference>
<dbReference type="KEGG" id="obr:107304324"/>
<feature type="domain" description="SANT" evidence="5">
    <location>
        <begin position="206"/>
        <end position="254"/>
    </location>
</feature>
<evidence type="ECO:0000256" key="1">
    <source>
        <dbReference type="ARBA" id="ARBA00023015"/>
    </source>
</evidence>
<dbReference type="Pfam" id="PF00249">
    <property type="entry name" value="Myb_DNA-binding"/>
    <property type="match status" value="1"/>
</dbReference>
<keyword evidence="2" id="KW-0238">DNA-binding</keyword>
<dbReference type="GeneID" id="107304324"/>
<evidence type="ECO:0000313" key="8">
    <source>
        <dbReference type="Proteomes" id="UP000006038"/>
    </source>
</evidence>
<dbReference type="PANTHER" id="PTHR44042">
    <property type="entry name" value="DUPLICATED HOMEODOMAIN-LIKE SUPERFAMILY PROTEIN-RELATED"/>
    <property type="match status" value="1"/>
</dbReference>
<accession>J3MBQ6</accession>
<sequence length="421" mass="45192">MDPMLGMDQCQWTPAELEAARSIVARLNNGYYDVGSGNGNGNGNGTRHDRIVNELQAWFPWRNVRQVIDLYVDLVVEMSSQAGGGPAQDGGAGAVVNPSFDLVNDNFGMPPELAAMNVDASMNFGGASMNYGDAGMNYGGTEMNYGDAGMNLGGAGMVFGGVPMEETVEQTPAPVQAQVFNGNYGEEVNQGGGGRQQAAPNNGRFWTTTEHKLFLLGLLECGRGNWKKISSQYVRSRTPVQVSSHAQKFFRRMENTTGKQRYSINDVGLYDAEPSWGAGAAAAAAAVDNNNFAGWQALAFAGGHLEPASGGAGAGHIAPATSSSSVAAMNNVAQFWAPLLYNPQMQQQMVDMQMQQQMVDTQMQNQQNWNDQQMMMGGIAPMEGAADHDNFVPAGADYQQQELGAAYDAPAEQWMMNNNMF</sequence>
<evidence type="ECO:0000256" key="3">
    <source>
        <dbReference type="ARBA" id="ARBA00023163"/>
    </source>
</evidence>
<dbReference type="STRING" id="4533.J3MBQ6"/>
<evidence type="ECO:0000256" key="2">
    <source>
        <dbReference type="ARBA" id="ARBA00023125"/>
    </source>
</evidence>
<keyword evidence="4" id="KW-0539">Nucleus</keyword>
<dbReference type="eggNOG" id="ENOG502SCTR">
    <property type="taxonomic scope" value="Eukaryota"/>
</dbReference>
<dbReference type="AlphaFoldDB" id="J3MBQ6"/>
<dbReference type="Pfam" id="PF23671">
    <property type="entry name" value="HTH_70"/>
    <property type="match status" value="1"/>
</dbReference>
<reference evidence="7" key="2">
    <citation type="submission" date="2013-04" db="UniProtKB">
        <authorList>
            <consortium name="EnsemblPlants"/>
        </authorList>
    </citation>
    <scope>IDENTIFICATION</scope>
</reference>
<dbReference type="InterPro" id="IPR006447">
    <property type="entry name" value="Myb_dom_plants"/>
</dbReference>
<dbReference type="OMA" id="QADDHNM"/>
<dbReference type="InterPro" id="IPR017884">
    <property type="entry name" value="SANT_dom"/>
</dbReference>